<comment type="subcellular location">
    <subcellularLocation>
        <location evidence="2">Cell outer membrane</location>
        <topology evidence="2">Lipid-anchor</topology>
    </subcellularLocation>
</comment>
<keyword evidence="2" id="KW-0732">Signal</keyword>
<feature type="chain" id="PRO_5009735428" evidence="2">
    <location>
        <begin position="21"/>
        <end position="480"/>
    </location>
</feature>
<dbReference type="EMBL" id="FQXG01000001">
    <property type="protein sequence ID" value="SHG95618.1"/>
    <property type="molecule type" value="Genomic_DNA"/>
</dbReference>
<dbReference type="OrthoDB" id="9770517at2"/>
<dbReference type="GO" id="GO:0009279">
    <property type="term" value="C:cell outer membrane"/>
    <property type="evidence" value="ECO:0007669"/>
    <property type="project" value="UniProtKB-SubCell"/>
</dbReference>
<dbReference type="InterPro" id="IPR003423">
    <property type="entry name" value="OMP_efflux"/>
</dbReference>
<organism evidence="3 4">
    <name type="scientific">Ferrimonas marina</name>
    <dbReference type="NCBI Taxonomy" id="299255"/>
    <lineage>
        <taxon>Bacteria</taxon>
        <taxon>Pseudomonadati</taxon>
        <taxon>Pseudomonadota</taxon>
        <taxon>Gammaproteobacteria</taxon>
        <taxon>Alteromonadales</taxon>
        <taxon>Ferrimonadaceae</taxon>
        <taxon>Ferrimonas</taxon>
    </lineage>
</organism>
<evidence type="ECO:0000256" key="1">
    <source>
        <dbReference type="ARBA" id="ARBA00007613"/>
    </source>
</evidence>
<evidence type="ECO:0000313" key="4">
    <source>
        <dbReference type="Proteomes" id="UP000184268"/>
    </source>
</evidence>
<dbReference type="NCBIfam" id="TIGR01845">
    <property type="entry name" value="outer_NodT"/>
    <property type="match status" value="1"/>
</dbReference>
<proteinExistence type="inferred from homology"/>
<dbReference type="Pfam" id="PF02321">
    <property type="entry name" value="OEP"/>
    <property type="match status" value="2"/>
</dbReference>
<sequence length="480" mass="52383">MKLAARLLPCLLLPGCISMAPDYERPEAPVPEMWPDTTEVVIDGNSALQDWRTFIVDPRLQRLIELGLEHNRDLRIATQNLRRTQALYGIQRSEQFPNIDVQANGINQKLPEALNGTETISRQYNVDLGILSYELDFWGRVNSLENQALYAYLASEQGRRNTQIILISQIASAYFTLAADKALLALAEETLRSQRASLALTQQSFDNGVVSGLDVAQAEVTVATARVDVADYSNRVAADINALAVLVGEQIDDTLLPQADGPGELGGLAPIQVGLPSLLLTQRPDIQQAEFELIAANASIGAARAAYFPTISLTATAGVLSSDLDDLFSGDAGTWNFTPSISLPIFHWGEIRSGVEVAKADQQIALAQYEQSIQIAFQEVADALAGRQFLDQQFDAQQMLVAATGETFRLSELRFRQGVDNFFTVLDSQRSYYSAQQVLIAVNLNQQANLINLFRALGGGWTGSPSSEFSPESSPETASE</sequence>
<dbReference type="PANTHER" id="PTHR30203:SF32">
    <property type="entry name" value="CATION EFFLUX SYSTEM PROTEIN CUSC"/>
    <property type="match status" value="1"/>
</dbReference>
<dbReference type="Gene3D" id="2.20.200.10">
    <property type="entry name" value="Outer membrane efflux proteins (OEP)"/>
    <property type="match status" value="1"/>
</dbReference>
<evidence type="ECO:0000313" key="3">
    <source>
        <dbReference type="EMBL" id="SHG95618.1"/>
    </source>
</evidence>
<feature type="signal peptide" evidence="2">
    <location>
        <begin position="1"/>
        <end position="20"/>
    </location>
</feature>
<reference evidence="4" key="1">
    <citation type="submission" date="2016-11" db="EMBL/GenBank/DDBJ databases">
        <authorList>
            <person name="Varghese N."/>
            <person name="Submissions S."/>
        </authorList>
    </citation>
    <scope>NUCLEOTIDE SEQUENCE [LARGE SCALE GENOMIC DNA]</scope>
    <source>
        <strain evidence="4">DSM 16917</strain>
    </source>
</reference>
<protein>
    <submittedName>
        <fullName evidence="3">Outer membrane protein, multidrug efflux system</fullName>
    </submittedName>
</protein>
<dbReference type="Proteomes" id="UP000184268">
    <property type="component" value="Unassembled WGS sequence"/>
</dbReference>
<dbReference type="RefSeq" id="WP_067658573.1">
    <property type="nucleotide sequence ID" value="NZ_FQXG01000001.1"/>
</dbReference>
<keyword evidence="2" id="KW-0449">Lipoprotein</keyword>
<keyword evidence="2" id="KW-0564">Palmitate</keyword>
<keyword evidence="4" id="KW-1185">Reference proteome</keyword>
<dbReference type="Gene3D" id="1.20.1600.10">
    <property type="entry name" value="Outer membrane efflux proteins (OEP)"/>
    <property type="match status" value="1"/>
</dbReference>
<dbReference type="SUPFAM" id="SSF56954">
    <property type="entry name" value="Outer membrane efflux proteins (OEP)"/>
    <property type="match status" value="1"/>
</dbReference>
<dbReference type="GO" id="GO:0015562">
    <property type="term" value="F:efflux transmembrane transporter activity"/>
    <property type="evidence" value="ECO:0007669"/>
    <property type="project" value="InterPro"/>
</dbReference>
<accession>A0A1M5P1L1</accession>
<dbReference type="InterPro" id="IPR010131">
    <property type="entry name" value="MdtP/NodT-like"/>
</dbReference>
<evidence type="ECO:0000256" key="2">
    <source>
        <dbReference type="RuleBase" id="RU362097"/>
    </source>
</evidence>
<name>A0A1M5P1L1_9GAMM</name>
<keyword evidence="2" id="KW-1134">Transmembrane beta strand</keyword>
<dbReference type="STRING" id="299255.SAMN02745129_1254"/>
<comment type="similarity">
    <text evidence="1 2">Belongs to the outer membrane factor (OMF) (TC 1.B.17) family.</text>
</comment>
<keyword evidence="2" id="KW-0812">Transmembrane</keyword>
<gene>
    <name evidence="3" type="ORF">SAMN02745129_1254</name>
</gene>
<dbReference type="AlphaFoldDB" id="A0A1M5P1L1"/>
<keyword evidence="2" id="KW-0472">Membrane</keyword>
<dbReference type="PANTHER" id="PTHR30203">
    <property type="entry name" value="OUTER MEMBRANE CATION EFFLUX PROTEIN"/>
    <property type="match status" value="1"/>
</dbReference>